<name>A7E4P8_SCLS1</name>
<accession>A7E4P8</accession>
<dbReference type="KEGG" id="ssl:SS1G_00270"/>
<dbReference type="GeneID" id="5495005"/>
<evidence type="ECO:0000313" key="2">
    <source>
        <dbReference type="Proteomes" id="UP000001312"/>
    </source>
</evidence>
<proteinExistence type="predicted"/>
<dbReference type="AlphaFoldDB" id="A7E4P8"/>
<reference evidence="2" key="1">
    <citation type="journal article" date="2011" name="PLoS Genet.">
        <title>Genomic analysis of the necrotrophic fungal pathogens Sclerotinia sclerotiorum and Botrytis cinerea.</title>
        <authorList>
            <person name="Amselem J."/>
            <person name="Cuomo C.A."/>
            <person name="van Kan J.A."/>
            <person name="Viaud M."/>
            <person name="Benito E.P."/>
            <person name="Couloux A."/>
            <person name="Coutinho P.M."/>
            <person name="de Vries R.P."/>
            <person name="Dyer P.S."/>
            <person name="Fillinger S."/>
            <person name="Fournier E."/>
            <person name="Gout L."/>
            <person name="Hahn M."/>
            <person name="Kohn L."/>
            <person name="Lapalu N."/>
            <person name="Plummer K.M."/>
            <person name="Pradier J.M."/>
            <person name="Quevillon E."/>
            <person name="Sharon A."/>
            <person name="Simon A."/>
            <person name="ten Have A."/>
            <person name="Tudzynski B."/>
            <person name="Tudzynski P."/>
            <person name="Wincker P."/>
            <person name="Andrew M."/>
            <person name="Anthouard V."/>
            <person name="Beever R.E."/>
            <person name="Beffa R."/>
            <person name="Benoit I."/>
            <person name="Bouzid O."/>
            <person name="Brault B."/>
            <person name="Chen Z."/>
            <person name="Choquer M."/>
            <person name="Collemare J."/>
            <person name="Cotton P."/>
            <person name="Danchin E.G."/>
            <person name="Da Silva C."/>
            <person name="Gautier A."/>
            <person name="Giraud C."/>
            <person name="Giraud T."/>
            <person name="Gonzalez C."/>
            <person name="Grossetete S."/>
            <person name="Guldener U."/>
            <person name="Henrissat B."/>
            <person name="Howlett B.J."/>
            <person name="Kodira C."/>
            <person name="Kretschmer M."/>
            <person name="Lappartient A."/>
            <person name="Leroch M."/>
            <person name="Levis C."/>
            <person name="Mauceli E."/>
            <person name="Neuveglise C."/>
            <person name="Oeser B."/>
            <person name="Pearson M."/>
            <person name="Poulain J."/>
            <person name="Poussereau N."/>
            <person name="Quesneville H."/>
            <person name="Rascle C."/>
            <person name="Schumacher J."/>
            <person name="Segurens B."/>
            <person name="Sexton A."/>
            <person name="Silva E."/>
            <person name="Sirven C."/>
            <person name="Soanes D.M."/>
            <person name="Talbot N.J."/>
            <person name="Templeton M."/>
            <person name="Yandava C."/>
            <person name="Yarden O."/>
            <person name="Zeng Q."/>
            <person name="Rollins J.A."/>
            <person name="Lebrun M.H."/>
            <person name="Dickman M."/>
        </authorList>
    </citation>
    <scope>NUCLEOTIDE SEQUENCE [LARGE SCALE GENOMIC DNA]</scope>
    <source>
        <strain evidence="2">ATCC 18683 / 1980 / Ss-1</strain>
    </source>
</reference>
<protein>
    <submittedName>
        <fullName evidence="1">Uncharacterized protein</fullName>
    </submittedName>
</protein>
<organism evidence="1 2">
    <name type="scientific">Sclerotinia sclerotiorum (strain ATCC 18683 / 1980 / Ss-1)</name>
    <name type="common">White mold</name>
    <name type="synonym">Whetzelinia sclerotiorum</name>
    <dbReference type="NCBI Taxonomy" id="665079"/>
    <lineage>
        <taxon>Eukaryota</taxon>
        <taxon>Fungi</taxon>
        <taxon>Dikarya</taxon>
        <taxon>Ascomycota</taxon>
        <taxon>Pezizomycotina</taxon>
        <taxon>Leotiomycetes</taxon>
        <taxon>Helotiales</taxon>
        <taxon>Sclerotiniaceae</taxon>
        <taxon>Sclerotinia</taxon>
    </lineage>
</organism>
<dbReference type="RefSeq" id="XP_001598184.1">
    <property type="nucleotide sequence ID" value="XM_001598134.1"/>
</dbReference>
<dbReference type="InParanoid" id="A7E4P8"/>
<keyword evidence="2" id="KW-1185">Reference proteome</keyword>
<dbReference type="HOGENOM" id="CLU_3320283_0_0_1"/>
<sequence>MEIQQLTAEVSLKFMRHAFVRTSVATFTLADRFSYRRKI</sequence>
<dbReference type="EMBL" id="CH476621">
    <property type="protein sequence ID" value="EDN90870.1"/>
    <property type="molecule type" value="Genomic_DNA"/>
</dbReference>
<gene>
    <name evidence="1" type="ORF">SS1G_00270</name>
</gene>
<evidence type="ECO:0000313" key="1">
    <source>
        <dbReference type="EMBL" id="EDN90870.1"/>
    </source>
</evidence>
<dbReference type="Proteomes" id="UP000001312">
    <property type="component" value="Unassembled WGS sequence"/>
</dbReference>